<proteinExistence type="predicted"/>
<accession>A0AA35XLQ5</accession>
<sequence length="122" mass="14013">MDPALPESCQITREESCTKRINQTVITPALRNLPEGRGLSGRSFQYRGGRAHCEQDETEEICWTRQSHCRTPEIRGSNHHHVANRDLELHCRCGADPVMPQTRNYYPCVQGWRQGPPQCKQL</sequence>
<organism evidence="1 2">
    <name type="scientific">Geodia barretti</name>
    <name type="common">Barrett's horny sponge</name>
    <dbReference type="NCBI Taxonomy" id="519541"/>
    <lineage>
        <taxon>Eukaryota</taxon>
        <taxon>Metazoa</taxon>
        <taxon>Porifera</taxon>
        <taxon>Demospongiae</taxon>
        <taxon>Heteroscleromorpha</taxon>
        <taxon>Tetractinellida</taxon>
        <taxon>Astrophorina</taxon>
        <taxon>Geodiidae</taxon>
        <taxon>Geodia</taxon>
    </lineage>
</organism>
<evidence type="ECO:0000313" key="1">
    <source>
        <dbReference type="EMBL" id="CAI8056067.1"/>
    </source>
</evidence>
<dbReference type="AlphaFoldDB" id="A0AA35XLQ5"/>
<name>A0AA35XLQ5_GEOBA</name>
<comment type="caution">
    <text evidence="1">The sequence shown here is derived from an EMBL/GenBank/DDBJ whole genome shotgun (WGS) entry which is preliminary data.</text>
</comment>
<reference evidence="1" key="1">
    <citation type="submission" date="2023-03" db="EMBL/GenBank/DDBJ databases">
        <authorList>
            <person name="Steffen K."/>
            <person name="Cardenas P."/>
        </authorList>
    </citation>
    <scope>NUCLEOTIDE SEQUENCE</scope>
</reference>
<evidence type="ECO:0000313" key="2">
    <source>
        <dbReference type="Proteomes" id="UP001174909"/>
    </source>
</evidence>
<protein>
    <submittedName>
        <fullName evidence="1">Uncharacterized protein</fullName>
    </submittedName>
</protein>
<keyword evidence="2" id="KW-1185">Reference proteome</keyword>
<dbReference type="EMBL" id="CASHTH010004320">
    <property type="protein sequence ID" value="CAI8056067.1"/>
    <property type="molecule type" value="Genomic_DNA"/>
</dbReference>
<gene>
    <name evidence="1" type="ORF">GBAR_LOCUS30541</name>
</gene>
<dbReference type="Proteomes" id="UP001174909">
    <property type="component" value="Unassembled WGS sequence"/>
</dbReference>